<evidence type="ECO:0000313" key="2">
    <source>
        <dbReference type="EMBL" id="OIQ85756.1"/>
    </source>
</evidence>
<comment type="caution">
    <text evidence="2">The sequence shown here is derived from an EMBL/GenBank/DDBJ whole genome shotgun (WGS) entry which is preliminary data.</text>
</comment>
<reference evidence="2" key="1">
    <citation type="submission" date="2016-10" db="EMBL/GenBank/DDBJ databases">
        <title>Sequence of Gallionella enrichment culture.</title>
        <authorList>
            <person name="Poehlein A."/>
            <person name="Muehling M."/>
            <person name="Daniel R."/>
        </authorList>
    </citation>
    <scope>NUCLEOTIDE SEQUENCE</scope>
</reference>
<organism evidence="2">
    <name type="scientific">mine drainage metagenome</name>
    <dbReference type="NCBI Taxonomy" id="410659"/>
    <lineage>
        <taxon>unclassified sequences</taxon>
        <taxon>metagenomes</taxon>
        <taxon>ecological metagenomes</taxon>
    </lineage>
</organism>
<gene>
    <name evidence="2" type="ORF">GALL_323930</name>
</gene>
<dbReference type="EMBL" id="MLJW01000523">
    <property type="protein sequence ID" value="OIQ85756.1"/>
    <property type="molecule type" value="Genomic_DNA"/>
</dbReference>
<protein>
    <submittedName>
        <fullName evidence="2">Uncharacterized protein</fullName>
    </submittedName>
</protein>
<name>A0A1J5R1B9_9ZZZZ</name>
<dbReference type="AlphaFoldDB" id="A0A1J5R1B9"/>
<sequence length="123" mass="13126">MREWIEEGRFVASLAGYALTGDTLHHGSSTWPVAGMRAEVVEGSTGRAGPDAAPGEDAAPPDPTLEISTDVAVTITMADSTRIVIDAPAKKLRQAHDLALKINRASAYFADRQRTSHDTARIV</sequence>
<accession>A0A1J5R1B9</accession>
<evidence type="ECO:0000256" key="1">
    <source>
        <dbReference type="SAM" id="MobiDB-lite"/>
    </source>
</evidence>
<proteinExistence type="predicted"/>
<feature type="region of interest" description="Disordered" evidence="1">
    <location>
        <begin position="42"/>
        <end position="64"/>
    </location>
</feature>
<feature type="compositionally biased region" description="Low complexity" evidence="1">
    <location>
        <begin position="47"/>
        <end position="58"/>
    </location>
</feature>